<dbReference type="GO" id="GO:0031177">
    <property type="term" value="F:phosphopantetheine binding"/>
    <property type="evidence" value="ECO:0007669"/>
    <property type="project" value="InterPro"/>
</dbReference>
<dbReference type="InterPro" id="IPR020845">
    <property type="entry name" value="AMP-binding_CS"/>
</dbReference>
<dbReference type="PROSITE" id="PS00012">
    <property type="entry name" value="PHOSPHOPANTETHEINE"/>
    <property type="match status" value="1"/>
</dbReference>
<dbReference type="Pfam" id="PF00550">
    <property type="entry name" value="PP-binding"/>
    <property type="match status" value="2"/>
</dbReference>
<gene>
    <name evidence="13" type="ORF">P170DRAFT_392794</name>
</gene>
<dbReference type="InterPro" id="IPR036291">
    <property type="entry name" value="NAD(P)-bd_dom_sf"/>
</dbReference>
<dbReference type="PROSITE" id="PS00455">
    <property type="entry name" value="AMP_BINDING"/>
    <property type="match status" value="1"/>
</dbReference>
<dbReference type="Pfam" id="PF00698">
    <property type="entry name" value="Acyl_transf_1"/>
    <property type="match status" value="1"/>
</dbReference>
<dbReference type="CDD" id="cd00833">
    <property type="entry name" value="PKS"/>
    <property type="match status" value="1"/>
</dbReference>
<dbReference type="InterPro" id="IPR009081">
    <property type="entry name" value="PP-bd_ACP"/>
</dbReference>
<dbReference type="Gene3D" id="3.40.366.10">
    <property type="entry name" value="Malonyl-Coenzyme A Acyl Carrier Protein, domain 2"/>
    <property type="match status" value="1"/>
</dbReference>
<dbReference type="PROSITE" id="PS52004">
    <property type="entry name" value="KS3_2"/>
    <property type="match status" value="1"/>
</dbReference>
<dbReference type="Gene3D" id="3.40.50.12780">
    <property type="entry name" value="N-terminal domain of ligase-like"/>
    <property type="match status" value="1"/>
</dbReference>
<dbReference type="Gene3D" id="3.40.47.10">
    <property type="match status" value="1"/>
</dbReference>
<dbReference type="InterPro" id="IPR042104">
    <property type="entry name" value="PKS_dehydratase_sf"/>
</dbReference>
<dbReference type="Gene3D" id="3.30.559.10">
    <property type="entry name" value="Chloramphenicol acetyltransferase-like domain"/>
    <property type="match status" value="1"/>
</dbReference>
<dbReference type="InterPro" id="IPR057326">
    <property type="entry name" value="KR_dom"/>
</dbReference>
<dbReference type="Gene3D" id="3.40.50.150">
    <property type="entry name" value="Vaccinia Virus protein VP39"/>
    <property type="match status" value="1"/>
</dbReference>
<dbReference type="InterPro" id="IPR049900">
    <property type="entry name" value="PKS_mFAS_DH"/>
</dbReference>
<dbReference type="RefSeq" id="XP_024699799.1">
    <property type="nucleotide sequence ID" value="XM_024845993.1"/>
</dbReference>
<keyword evidence="2" id="KW-0597">Phosphoprotein</keyword>
<sequence>MYEPIAIVGTACRLPGASSSPSKLWDLLKAPRDVLKEFPPERMNTKGFYNENGDMRGRSLVRHKSYLLEEDVRHFDNAFFDMNPKDAADMDPQQRILLETVYEAFESAGWSLSDVDGSQTSVHVGVMTDDYLLIQGRDPDTLGGHAATGVSRSILANRLSYAFNLQGASLALDTACSSSLVALHLAVQGLHRGEATQAVVAGINLLLDSTWYIMGSSMHMISPESRCRMWDKDASGYARGEGCGAVVLKTLSQAIRDNDHIECIIRGTGVNSDGQGNSSGITIPSPAAQTALIQQTYRDAGLDPVKDRCQYFECHGTGTQAGDPAEAEAIQDAFCDENGEMSENTLFCGSIKTVIGHLEGCAGIAGVIKASLAIQNKAIPPNMHFSTLNPKIEPFYGGLQIPTSLLPWPETGGAPRRASVNSFGFGGTNAHAILESYEPPSTTVSLATPTAGLADDSTCWSDSVEGRLAGPFLFSARSQGSLVDWLKHLLNYLRVNGSMDLDSLSNTLNSKRSVFRYRAAIPAAVDREDLIEKLEDQVNILSTSSDGPLRPSPGSATAEGVSILGVFTGQGAQAARMGFALLEHCKSFRESIMDCEAALASIPNPPTWSLSEELAADTTESHVAEAKFSQPLCTAIQIALVDFLRACGIRFHTVVGHSSGEIGAAYAAGLLTKRDAMGISYYRGYVSNLARGDAGQQGAMLAASMSFDEATAICSEPHFKGRITVAASNAPSSVTLSGDKDATSEMKEYLDEKQIQARALQVDTAYHSHHMRACAEPYLLHLKELRVTVQTPSVDQECRWYSSVRQNTDILDEPLDSELEAQYWVDNLTHPVLFSQAVTLAVHENKAGFSAAIEVGPHGTLRGPVNQTLKQLSSASTSMLYTACLSRGTNAIKTFSEALATIWSLAPSFVQLSGWRTAFGLDVHKPLIKDLPPYAWDHTQTHWRESRVARNYRLDTHPPHDLLGRLWNDSGSEQKWRNTLRLNEMPWLREHVFQNQILFPATGYISLAVDAAKVFAKDQSIKFVELRDMTIPRALPIGEGDEVEILFTIRRRVLPDQVDTESVIEAEFTCYSYPDNQLEADKNCEGLLTIHLGEPEPTDLAPTYISDTGLSTILSTAERSMHSPYLPVGVKRAVIDPNQNFNTDVAIEAYMTSPTVGLGPRIETDINIKRSSNGTDVCEIQLEGVAFKAISEPQPSEDRNILAKTVWAHDAAYGLLPAELIDNVQADSSAYTPEEYERVALFYLRRLSDSISAQEMDTLQPHHQKLIRSINALGAGIREDNDRAFLQAEWLNDTSELILDLLNRHPGDADMALLTSSTERTQSLLKGRSGVDGLSSSLYQQTSSGASCSQAIAQLMVQISHTFPRTNILHMCGDSAKTVTDILDAINDAYASYTCADPSDDVVDVLRNKIGLDVAREKRISFEVLNTEPTASREPYDVVIVTDICRARPDLSESVQRLRSLLRPGGFLISMELTGVSLRPMAILGGSEEWWENAGLLVEGPRIKTGEWDNLLSDNGFSGIDSIFHDQPKLGMHGYSVFSTQATDDRVEFLRNPLTSLHMITPTPVIFIGGETSRVSKLIRQGKNLLRGCTPEIQVWSRFDQIDCSRIPPECSVITLQDLDKPLFSSPPSVNELKNLKEVLGNAQNLLWVTSGRLLDDPYANIMIGIGRSLRHEHIHLNLQFLDFDQGEPWDVQTLMTQFLRLIFSTSSPGVTEGMLWVQEPEIVIRDSQMITPRVLLDHTSNEVYNAGRRRVVKSVEPTEPIEVIHETAGAPSESMLACSRSIDTPEGYLQMEVKLSVPLHANDEAPCYLSYGRVKDGGDEPAALALSAIDSSVVTIHKDFDFKSRAVQEYDPATLVNVASFLIASNLVSDMPISGTTLVCGASDELAKVISALAAEASRKTTFVTITKTPREGRNPGWIYLHPQTPTRAVRKLMPHDATALFDLSRDGAACVLPCLPPGCTAQILDASSLSQQSVEDAVKNYETHNDVLDCKPLPTVFSLSDLSRKRVDKSERLSVVTDWNRERPVNAIIRGLEPQTLISPNKTYFLVGMASELGQSLSNFLVRGGARYIVLSSRNPKNNQNWLRDLRSVGVDIRVVKMDVTDRAQVHETVKKLRQTMPEIGGVTNAALVLEPAVFANLSAASIAKQMMPKIHGTAHLDEVFKNDPLDFFMCFGSLGTVFGNPGHAIYHAGNAYMMSLVANRKRRGLVGSILNFGMLVDVGYVARADRSAGSNVEEWLRTDGLIALSEADFHHVILQGISAGRLDSPTCEVIMGVDTFYDKGQIPRPRWINTPFLSHMVRRVSEAVEDDAPSSGSHQSRLDSAATVEEAIPPITELLSQKIKSMIHVSLDSIHPDEPLSRLGIDSINAIEIRKWLWERLRVEISMVKILGRDASASIIRTVAEQYLAKKPEVPDSTPNGNTAVGADESQPPKTQANGQLAKVTPEVTLDDQVRSTTIGRTHSTADSKESPTSSEMTPGSSPISTPTPEPELEFIRSERLSIAQAGLFYIYKFSDTRTALNLTTRWRIDGPLDVEKLSRAFQRTINRHDSLRTCFFATSDHSEVQQHVTSTKPFHLTRLQSTAETADADVRKAFERIKEHEYSLETGDTLQVTLVRHDAQSHTLVLGLHQLVIDVVSVSLILSDISREYQSQPWSQYPAPTSYLDYTREQFDDSQSGRFKDSIHYWINHLDPIPEALPLLPVAKVRTRQSNRAYGHHTSERELSSKFVQSVTRIGQAHGVTPMQIYLAAMQVFLCRLLNIDDLVIGVLHTGRDPISKFRETVGHLASILPVRFKGTLDRTFPEVVKNTRSTLLNSLDHANPPFALIVDKVRPGVSEGNMPLIQVAYNYTVDDSLPSTLGGCTIAVEQAHHTTVYDFVLDVRRSASGGHVLGITCTDDFYSLSATQFITEACVGVLEGLVREPLTAVKDCRLFSDTQLEQARTVARTPAIPHSWPDSLSERFIQVAAEFPSSVAIKDGSEAITYSQLKSKLEHYAGILLDANATSGTRIAVFCKPSIDLYATMLAVFRIGAIFVPLDVSIPAARRNDILKACKPHALVFHAATADQVAESHTDLGSAFRLLNITELARSHRQDYRTIPEQAPSKRGSDSHILFTSGSTGVPKGIRLHQRGIMNYAVVSSKRYDFGQIRVLQQTSIGFDVSFSQIYSAFTNGGTLVVAPFESRGDPDMLSRLILDEKVQFTMCTPSEYSLLLAYAPDRLRQCTEWRFAGAGGEVLPQRLVDGLRELKLPHLMLTNWYGPTEITVGTSRDIPIHDGANPIHDPRNDKIGSVIGHVVPNNAVYITSEDDGSLLAPGMPGEICVAGTMVANGYLDPRLDDGVFVANPFTTAQDVEHEFTTMYKTGDRGLIQEDGSIVFLGRTKRGSTVIKLRGLRIDLNEVTGAILEAAPDDLADAAVTVRGEPQFLVCHVAFKPGRHLEHRQLMDLLQTLPLPRYMIPATIVALDRLPLVPNGKLDLELLQSLPLPALAASSGQTPIQPLTQNGEKLTPIEERLRRLWIDIIGVVAGTADIGLHSSFLAVGGNSFLLVHLQHAINREIGVKVPLPQLGQAEDLRDMAALIERERN</sequence>
<feature type="compositionally biased region" description="Low complexity" evidence="9">
    <location>
        <begin position="2477"/>
        <end position="2486"/>
    </location>
</feature>
<dbReference type="InterPro" id="IPR036736">
    <property type="entry name" value="ACP-like_sf"/>
</dbReference>
<dbReference type="GeneID" id="36553692"/>
<feature type="region of interest" description="C-terminal hotdog fold" evidence="8">
    <location>
        <begin position="1138"/>
        <end position="1315"/>
    </location>
</feature>
<keyword evidence="6" id="KW-0511">Multifunctional enzyme</keyword>
<dbReference type="InterPro" id="IPR020807">
    <property type="entry name" value="PKS_DH"/>
</dbReference>
<proteinExistence type="inferred from homology"/>
<dbReference type="InterPro" id="IPR016039">
    <property type="entry name" value="Thiolase-like"/>
</dbReference>
<dbReference type="Gene3D" id="3.30.300.30">
    <property type="match status" value="1"/>
</dbReference>
<dbReference type="Gene3D" id="3.30.70.3290">
    <property type="match status" value="1"/>
</dbReference>
<reference evidence="13 14" key="1">
    <citation type="submission" date="2016-12" db="EMBL/GenBank/DDBJ databases">
        <title>The genomes of Aspergillus section Nigri reveals drivers in fungal speciation.</title>
        <authorList>
            <consortium name="DOE Joint Genome Institute"/>
            <person name="Vesth T.C."/>
            <person name="Nybo J."/>
            <person name="Theobald S."/>
            <person name="Brandl J."/>
            <person name="Frisvad J.C."/>
            <person name="Nielsen K.F."/>
            <person name="Lyhne E.K."/>
            <person name="Kogle M.E."/>
            <person name="Kuo A."/>
            <person name="Riley R."/>
            <person name="Clum A."/>
            <person name="Nolan M."/>
            <person name="Lipzen A."/>
            <person name="Salamov A."/>
            <person name="Henrissat B."/>
            <person name="Wiebenga A."/>
            <person name="De Vries R.P."/>
            <person name="Grigoriev I.V."/>
            <person name="Mortensen U.H."/>
            <person name="Andersen M.R."/>
            <person name="Baker S.E."/>
        </authorList>
    </citation>
    <scope>NUCLEOTIDE SEQUENCE [LARGE SCALE GENOMIC DNA]</scope>
    <source>
        <strain evidence="13 14">IBT 23096</strain>
    </source>
</reference>
<dbReference type="SMART" id="SM00822">
    <property type="entry name" value="PKS_KR"/>
    <property type="match status" value="1"/>
</dbReference>
<dbReference type="Pfam" id="PF08659">
    <property type="entry name" value="KR"/>
    <property type="match status" value="1"/>
</dbReference>
<dbReference type="GO" id="GO:0004312">
    <property type="term" value="F:fatty acid synthase activity"/>
    <property type="evidence" value="ECO:0007669"/>
    <property type="project" value="TreeGrafter"/>
</dbReference>
<evidence type="ECO:0000256" key="6">
    <source>
        <dbReference type="ARBA" id="ARBA00023268"/>
    </source>
</evidence>
<dbReference type="Gene3D" id="1.10.1200.10">
    <property type="entry name" value="ACP-like"/>
    <property type="match status" value="2"/>
</dbReference>
<dbReference type="PANTHER" id="PTHR43775">
    <property type="entry name" value="FATTY ACID SYNTHASE"/>
    <property type="match status" value="1"/>
</dbReference>
<name>A0A2I2FV67_9EURO</name>
<dbReference type="InterPro" id="IPR013968">
    <property type="entry name" value="PKS_KR"/>
</dbReference>
<dbReference type="InterPro" id="IPR016036">
    <property type="entry name" value="Malonyl_transacylase_ACP-bd"/>
</dbReference>
<dbReference type="CDD" id="cd19532">
    <property type="entry name" value="C_PKS-NRPS"/>
    <property type="match status" value="1"/>
</dbReference>
<dbReference type="Gene3D" id="3.10.129.110">
    <property type="entry name" value="Polyketide synthase dehydratase"/>
    <property type="match status" value="1"/>
</dbReference>
<dbReference type="InterPro" id="IPR001242">
    <property type="entry name" value="Condensation_dom"/>
</dbReference>
<dbReference type="InterPro" id="IPR042099">
    <property type="entry name" value="ANL_N_sf"/>
</dbReference>
<dbReference type="Pfam" id="PF21089">
    <property type="entry name" value="PKS_DH_N"/>
    <property type="match status" value="1"/>
</dbReference>
<protein>
    <submittedName>
        <fullName evidence="13">Polyketide synthase 3</fullName>
    </submittedName>
</protein>
<dbReference type="InterPro" id="IPR014030">
    <property type="entry name" value="Ketoacyl_synth_N"/>
</dbReference>
<dbReference type="Pfam" id="PF00668">
    <property type="entry name" value="Condensation"/>
    <property type="match status" value="1"/>
</dbReference>
<dbReference type="InterPro" id="IPR000873">
    <property type="entry name" value="AMP-dep_synth/lig_dom"/>
</dbReference>
<feature type="domain" description="PKS/mFAS DH" evidence="12">
    <location>
        <begin position="960"/>
        <end position="1315"/>
    </location>
</feature>
<evidence type="ECO:0000256" key="3">
    <source>
        <dbReference type="ARBA" id="ARBA00022598"/>
    </source>
</evidence>
<dbReference type="InterPro" id="IPR045851">
    <property type="entry name" value="AMP-bd_C_sf"/>
</dbReference>
<dbReference type="InterPro" id="IPR001227">
    <property type="entry name" value="Ac_transferase_dom_sf"/>
</dbReference>
<dbReference type="InterPro" id="IPR050091">
    <property type="entry name" value="PKS_NRPS_Biosynth_Enz"/>
</dbReference>
<dbReference type="SUPFAM" id="SSF56801">
    <property type="entry name" value="Acetyl-CoA synthetase-like"/>
    <property type="match status" value="1"/>
</dbReference>
<dbReference type="OrthoDB" id="329835at2759"/>
<evidence type="ECO:0000259" key="12">
    <source>
        <dbReference type="PROSITE" id="PS52019"/>
    </source>
</evidence>
<feature type="domain" description="Ketosynthase family 3 (KS3)" evidence="11">
    <location>
        <begin position="2"/>
        <end position="436"/>
    </location>
</feature>
<dbReference type="EMBL" id="MSFO01000009">
    <property type="protein sequence ID" value="PLB44497.1"/>
    <property type="molecule type" value="Genomic_DNA"/>
</dbReference>
<dbReference type="InterPro" id="IPR029063">
    <property type="entry name" value="SAM-dependent_MTases_sf"/>
</dbReference>
<dbReference type="SUPFAM" id="SSF52777">
    <property type="entry name" value="CoA-dependent acyltransferases"/>
    <property type="match status" value="2"/>
</dbReference>
<evidence type="ECO:0000313" key="13">
    <source>
        <dbReference type="EMBL" id="PLB44497.1"/>
    </source>
</evidence>
<keyword evidence="4" id="KW-0808">Transferase</keyword>
<evidence type="ECO:0000256" key="4">
    <source>
        <dbReference type="ARBA" id="ARBA00022679"/>
    </source>
</evidence>
<dbReference type="InterPro" id="IPR023213">
    <property type="entry name" value="CAT-like_dom_sf"/>
</dbReference>
<dbReference type="SMART" id="SM00823">
    <property type="entry name" value="PKS_PP"/>
    <property type="match status" value="2"/>
</dbReference>
<feature type="domain" description="Carrier" evidence="10">
    <location>
        <begin position="2332"/>
        <end position="2406"/>
    </location>
</feature>
<evidence type="ECO:0000259" key="11">
    <source>
        <dbReference type="PROSITE" id="PS52004"/>
    </source>
</evidence>
<dbReference type="InterPro" id="IPR049552">
    <property type="entry name" value="PKS_DH_N"/>
</dbReference>
<dbReference type="SMART" id="SM00826">
    <property type="entry name" value="PKS_DH"/>
    <property type="match status" value="1"/>
</dbReference>
<dbReference type="GO" id="GO:0044550">
    <property type="term" value="P:secondary metabolite biosynthetic process"/>
    <property type="evidence" value="ECO:0007669"/>
    <property type="project" value="UniProtKB-ARBA"/>
</dbReference>
<keyword evidence="3" id="KW-0436">Ligase</keyword>
<dbReference type="SUPFAM" id="SSF53335">
    <property type="entry name" value="S-adenosyl-L-methionine-dependent methyltransferases"/>
    <property type="match status" value="1"/>
</dbReference>
<dbReference type="GO" id="GO:0016874">
    <property type="term" value="F:ligase activity"/>
    <property type="evidence" value="ECO:0007669"/>
    <property type="project" value="UniProtKB-KW"/>
</dbReference>
<keyword evidence="14" id="KW-1185">Reference proteome</keyword>
<dbReference type="Pfam" id="PF00109">
    <property type="entry name" value="ketoacyl-synt"/>
    <property type="match status" value="1"/>
</dbReference>
<dbReference type="InterPro" id="IPR032821">
    <property type="entry name" value="PKS_assoc"/>
</dbReference>
<dbReference type="Pfam" id="PF16197">
    <property type="entry name" value="KAsynt_C_assoc"/>
    <property type="match status" value="1"/>
</dbReference>
<organism evidence="13 14">
    <name type="scientific">Aspergillus steynii IBT 23096</name>
    <dbReference type="NCBI Taxonomy" id="1392250"/>
    <lineage>
        <taxon>Eukaryota</taxon>
        <taxon>Fungi</taxon>
        <taxon>Dikarya</taxon>
        <taxon>Ascomycota</taxon>
        <taxon>Pezizomycotina</taxon>
        <taxon>Eurotiomycetes</taxon>
        <taxon>Eurotiomycetidae</taxon>
        <taxon>Eurotiales</taxon>
        <taxon>Aspergillaceae</taxon>
        <taxon>Aspergillus</taxon>
        <taxon>Aspergillus subgen. Circumdati</taxon>
    </lineage>
</organism>
<dbReference type="InterPro" id="IPR016035">
    <property type="entry name" value="Acyl_Trfase/lysoPLipase"/>
</dbReference>
<dbReference type="PROSITE" id="PS50075">
    <property type="entry name" value="CARRIER"/>
    <property type="match status" value="2"/>
</dbReference>
<dbReference type="SUPFAM" id="SSF47336">
    <property type="entry name" value="ACP-like"/>
    <property type="match status" value="2"/>
</dbReference>
<comment type="caution">
    <text evidence="13">The sequence shown here is derived from an EMBL/GenBank/DDBJ whole genome shotgun (WGS) entry which is preliminary data.</text>
</comment>
<feature type="region of interest" description="Disordered" evidence="9">
    <location>
        <begin position="2410"/>
        <end position="2490"/>
    </location>
</feature>
<evidence type="ECO:0000256" key="7">
    <source>
        <dbReference type="ARBA" id="ARBA00029443"/>
    </source>
</evidence>
<dbReference type="SUPFAM" id="SSF51735">
    <property type="entry name" value="NAD(P)-binding Rossmann-fold domains"/>
    <property type="match status" value="1"/>
</dbReference>
<dbReference type="Pfam" id="PF02801">
    <property type="entry name" value="Ketoacyl-synt_C"/>
    <property type="match status" value="1"/>
</dbReference>
<dbReference type="PANTHER" id="PTHR43775:SF20">
    <property type="entry name" value="HYBRID PKS-NRPS SYNTHETASE APDA"/>
    <property type="match status" value="1"/>
</dbReference>
<dbReference type="Proteomes" id="UP000234275">
    <property type="component" value="Unassembled WGS sequence"/>
</dbReference>
<dbReference type="Gene3D" id="3.40.50.720">
    <property type="entry name" value="NAD(P)-binding Rossmann-like Domain"/>
    <property type="match status" value="1"/>
</dbReference>
<dbReference type="InterPro" id="IPR020806">
    <property type="entry name" value="PKS_PP-bd"/>
</dbReference>
<dbReference type="VEuPathDB" id="FungiDB:P170DRAFT_392794"/>
<keyword evidence="1" id="KW-0596">Phosphopantetheine</keyword>
<accession>A0A2I2FV67</accession>
<evidence type="ECO:0000259" key="10">
    <source>
        <dbReference type="PROSITE" id="PS50075"/>
    </source>
</evidence>
<evidence type="ECO:0000256" key="2">
    <source>
        <dbReference type="ARBA" id="ARBA00022553"/>
    </source>
</evidence>
<feature type="domain" description="Carrier" evidence="10">
    <location>
        <begin position="3504"/>
        <end position="3580"/>
    </location>
</feature>
<dbReference type="InterPro" id="IPR014031">
    <property type="entry name" value="Ketoacyl_synth_C"/>
</dbReference>
<dbReference type="CDD" id="cd05930">
    <property type="entry name" value="A_NRPS"/>
    <property type="match status" value="1"/>
</dbReference>
<dbReference type="SUPFAM" id="SSF52151">
    <property type="entry name" value="FabD/lysophospholipase-like"/>
    <property type="match status" value="1"/>
</dbReference>
<feature type="region of interest" description="N-terminal hotdog fold" evidence="8">
    <location>
        <begin position="960"/>
        <end position="1095"/>
    </location>
</feature>
<evidence type="ECO:0000256" key="1">
    <source>
        <dbReference type="ARBA" id="ARBA00022450"/>
    </source>
</evidence>
<dbReference type="SMART" id="SM00825">
    <property type="entry name" value="PKS_KS"/>
    <property type="match status" value="1"/>
</dbReference>
<comment type="caution">
    <text evidence="8">Lacks conserved residue(s) required for the propagation of feature annotation.</text>
</comment>
<dbReference type="SMART" id="SM00827">
    <property type="entry name" value="PKS_AT"/>
    <property type="match status" value="1"/>
</dbReference>
<keyword evidence="5" id="KW-0677">Repeat</keyword>
<dbReference type="InterPro" id="IPR006162">
    <property type="entry name" value="Ppantetheine_attach_site"/>
</dbReference>
<dbReference type="SUPFAM" id="SSF53901">
    <property type="entry name" value="Thiolase-like"/>
    <property type="match status" value="1"/>
</dbReference>
<dbReference type="STRING" id="1392250.A0A2I2FV67"/>
<comment type="similarity">
    <text evidence="7">In the C-terminal section; belongs to the NRP synthetase family.</text>
</comment>
<dbReference type="Gene3D" id="3.30.559.30">
    <property type="entry name" value="Nonribosomal peptide synthetase, condensation domain"/>
    <property type="match status" value="1"/>
</dbReference>
<dbReference type="PROSITE" id="PS52019">
    <property type="entry name" value="PKS_MFAS_DH"/>
    <property type="match status" value="1"/>
</dbReference>
<evidence type="ECO:0000313" key="14">
    <source>
        <dbReference type="Proteomes" id="UP000234275"/>
    </source>
</evidence>
<evidence type="ECO:0000256" key="5">
    <source>
        <dbReference type="ARBA" id="ARBA00022737"/>
    </source>
</evidence>
<dbReference type="SUPFAM" id="SSF55048">
    <property type="entry name" value="Probable ACP-binding domain of malonyl-CoA ACP transacylase"/>
    <property type="match status" value="1"/>
</dbReference>
<dbReference type="Pfam" id="PF00501">
    <property type="entry name" value="AMP-binding"/>
    <property type="match status" value="1"/>
</dbReference>
<dbReference type="InterPro" id="IPR014043">
    <property type="entry name" value="Acyl_transferase_dom"/>
</dbReference>
<evidence type="ECO:0000256" key="9">
    <source>
        <dbReference type="SAM" id="MobiDB-lite"/>
    </source>
</evidence>
<dbReference type="GO" id="GO:0006633">
    <property type="term" value="P:fatty acid biosynthetic process"/>
    <property type="evidence" value="ECO:0007669"/>
    <property type="project" value="TreeGrafter"/>
</dbReference>
<dbReference type="InterPro" id="IPR020841">
    <property type="entry name" value="PKS_Beta-ketoAc_synthase_dom"/>
</dbReference>
<evidence type="ECO:0000256" key="8">
    <source>
        <dbReference type="PROSITE-ProRule" id="PRU01363"/>
    </source>
</evidence>